<reference evidence="2" key="1">
    <citation type="journal article" date="2022" name="Int. J. Mol. Sci.">
        <title>Draft Genome of Tanacetum Coccineum: Genomic Comparison of Closely Related Tanacetum-Family Plants.</title>
        <authorList>
            <person name="Yamashiro T."/>
            <person name="Shiraishi A."/>
            <person name="Nakayama K."/>
            <person name="Satake H."/>
        </authorList>
    </citation>
    <scope>NUCLEOTIDE SEQUENCE</scope>
</reference>
<gene>
    <name evidence="2" type="ORF">Tco_0750900</name>
</gene>
<evidence type="ECO:0000256" key="1">
    <source>
        <dbReference type="SAM" id="MobiDB-lite"/>
    </source>
</evidence>
<dbReference type="Proteomes" id="UP001151760">
    <property type="component" value="Unassembled WGS sequence"/>
</dbReference>
<evidence type="ECO:0000313" key="3">
    <source>
        <dbReference type="Proteomes" id="UP001151760"/>
    </source>
</evidence>
<feature type="compositionally biased region" description="Basic and acidic residues" evidence="1">
    <location>
        <begin position="216"/>
        <end position="241"/>
    </location>
</feature>
<proteinExistence type="predicted"/>
<protein>
    <submittedName>
        <fullName evidence="2">Uncharacterized protein</fullName>
    </submittedName>
</protein>
<reference evidence="2" key="2">
    <citation type="submission" date="2022-01" db="EMBL/GenBank/DDBJ databases">
        <authorList>
            <person name="Yamashiro T."/>
            <person name="Shiraishi A."/>
            <person name="Satake H."/>
            <person name="Nakayama K."/>
        </authorList>
    </citation>
    <scope>NUCLEOTIDE SEQUENCE</scope>
</reference>
<comment type="caution">
    <text evidence="2">The sequence shown here is derived from an EMBL/GenBank/DDBJ whole genome shotgun (WGS) entry which is preliminary data.</text>
</comment>
<dbReference type="EMBL" id="BQNB010010967">
    <property type="protein sequence ID" value="GJS84359.1"/>
    <property type="molecule type" value="Genomic_DNA"/>
</dbReference>
<organism evidence="2 3">
    <name type="scientific">Tanacetum coccineum</name>
    <dbReference type="NCBI Taxonomy" id="301880"/>
    <lineage>
        <taxon>Eukaryota</taxon>
        <taxon>Viridiplantae</taxon>
        <taxon>Streptophyta</taxon>
        <taxon>Embryophyta</taxon>
        <taxon>Tracheophyta</taxon>
        <taxon>Spermatophyta</taxon>
        <taxon>Magnoliopsida</taxon>
        <taxon>eudicotyledons</taxon>
        <taxon>Gunneridae</taxon>
        <taxon>Pentapetalae</taxon>
        <taxon>asterids</taxon>
        <taxon>campanulids</taxon>
        <taxon>Asterales</taxon>
        <taxon>Asteraceae</taxon>
        <taxon>Asteroideae</taxon>
        <taxon>Anthemideae</taxon>
        <taxon>Anthemidinae</taxon>
        <taxon>Tanacetum</taxon>
    </lineage>
</organism>
<evidence type="ECO:0000313" key="2">
    <source>
        <dbReference type="EMBL" id="GJS84359.1"/>
    </source>
</evidence>
<accession>A0ABQ4Z2J2</accession>
<keyword evidence="3" id="KW-1185">Reference proteome</keyword>
<feature type="region of interest" description="Disordered" evidence="1">
    <location>
        <begin position="216"/>
        <end position="255"/>
    </location>
</feature>
<name>A0ABQ4Z2J2_9ASTR</name>
<sequence length="255" mass="28874">MLQMLNHYGKQSNQGLEVMKNPRRCRKIQLEVHGAPILKEDINQKFLRSLPPSWNQIALIMRNKPDIDEIDIDDLYNNLRNTSSTYEVSTASRDFGVSIAGGISQVSSITCAHDVACSFFSQPTTIPQLENEDFHATIVTEKGILLENAALEGIKGKDLMVTMAGAMKQQMNLNHRHWWLKMVQQMKQILKNLRQSMNQLTKIKLSLRIGTQMIEDDKKSKENCSLAAHEKPSESSPKDNDVQDSEDVADKEGQH</sequence>